<dbReference type="SUPFAM" id="SSF52025">
    <property type="entry name" value="PA domain"/>
    <property type="match status" value="1"/>
</dbReference>
<dbReference type="CDD" id="cd04820">
    <property type="entry name" value="PA_M28_1_1"/>
    <property type="match status" value="1"/>
</dbReference>
<dbReference type="EMBL" id="CP003060">
    <property type="protein sequence ID" value="AEP28201.1"/>
    <property type="molecule type" value="Genomic_DNA"/>
</dbReference>
<proteinExistence type="predicted"/>
<reference evidence="3 4" key="1">
    <citation type="journal article" date="2011" name="J. Bacteriol.">
        <title>Complete genome sequence of seawater bacterium Glaciecola nitratireducens FR1064T.</title>
        <authorList>
            <person name="Bian F."/>
            <person name="Qin Q.L."/>
            <person name="Xie B.B."/>
            <person name="Shu Y.L."/>
            <person name="Zhang X.Y."/>
            <person name="Yu Y."/>
            <person name="Chen B."/>
            <person name="Chen X.L."/>
            <person name="Zhou B.C."/>
            <person name="Zhang Y.Z."/>
        </authorList>
    </citation>
    <scope>NUCLEOTIDE SEQUENCE [LARGE SCALE GENOMIC DNA]</scope>
    <source>
        <strain evidence="4">JCM 12485 / KCTC 12276 / FR1064</strain>
    </source>
</reference>
<dbReference type="InterPro" id="IPR003137">
    <property type="entry name" value="PA_domain"/>
</dbReference>
<dbReference type="AlphaFoldDB" id="G4QET8"/>
<dbReference type="GO" id="GO:0006508">
    <property type="term" value="P:proteolysis"/>
    <property type="evidence" value="ECO:0007669"/>
    <property type="project" value="InterPro"/>
</dbReference>
<dbReference type="Pfam" id="PF04389">
    <property type="entry name" value="Peptidase_M28"/>
    <property type="match status" value="1"/>
</dbReference>
<evidence type="ECO:0000259" key="2">
    <source>
        <dbReference type="Pfam" id="PF04389"/>
    </source>
</evidence>
<gene>
    <name evidence="3" type="ordered locus">GNIT_0046</name>
</gene>
<keyword evidence="3" id="KW-0031">Aminopeptidase</keyword>
<dbReference type="KEGG" id="gni:GNIT_0046"/>
<sequence>MEDYMKRPINMLIKTTFAAAASVLVLGCSANYQSKTDAANASFTAAPNVENIKSHMHFLADDLLEGRETGSQGHEIASLYIAGEFAKYGLMPAGDEVDGKTSYVQRINFRKGLLVQESPTFSVVGPKESFELSYPDDFLSSPDLVSTQSDVTAPLVFVGYGIVAPNLNHDDYAGLDVEGKIVVVLSGKPKSFPSEEGAHVASGSEKSKYAAQRGAIGYITLTTPSNEKARPYKNSLNYIYSPRMRWVQDDGVPANVEPELKAGAYLSLPAAEKLFAQGPTPIADIFAQLENDESPKGFDLPITVNLKRETTHEDLSSPNVIGILEGSDPILKNEYVVFSAHSDHIGIAKTVKKDKINNGAMDNASGTSVLMETARMFANLPVAPKRSIIFIAVTGEEKGLLGADYYARNPTVPVGSMVANVNLDMPILTYEFADVIAFGANHSSMKASVEAAVKNVGLTLSDDPWPEQNLFTRSDHYSFVKQGIPAVFLVPGLQSKDPNIDGSKVFGEFLSTNYHKPGDDMSQPFKWEAANTFTEVNFQIGLALANQAKKPSWNEGDFFGETFAK</sequence>
<dbReference type="InterPro" id="IPR007484">
    <property type="entry name" value="Peptidase_M28"/>
</dbReference>
<feature type="domain" description="Peptidase M28" evidence="2">
    <location>
        <begin position="319"/>
        <end position="537"/>
    </location>
</feature>
<accession>G4QET8</accession>
<keyword evidence="4" id="KW-1185">Reference proteome</keyword>
<dbReference type="InterPro" id="IPR046450">
    <property type="entry name" value="PA_dom_sf"/>
</dbReference>
<dbReference type="HOGENOM" id="CLU_019932_2_1_6"/>
<evidence type="ECO:0000313" key="4">
    <source>
        <dbReference type="Proteomes" id="UP000009282"/>
    </source>
</evidence>
<dbReference type="PANTHER" id="PTHR12147">
    <property type="entry name" value="METALLOPEPTIDASE M28 FAMILY MEMBER"/>
    <property type="match status" value="1"/>
</dbReference>
<dbReference type="Gene3D" id="3.40.630.10">
    <property type="entry name" value="Zn peptidases"/>
    <property type="match status" value="1"/>
</dbReference>
<dbReference type="SUPFAM" id="SSF53187">
    <property type="entry name" value="Zn-dependent exopeptidases"/>
    <property type="match status" value="1"/>
</dbReference>
<organism evidence="3 4">
    <name type="scientific">Glaciecola nitratireducens (strain JCM 12485 / KCTC 12276 / FR1064)</name>
    <dbReference type="NCBI Taxonomy" id="1085623"/>
    <lineage>
        <taxon>Bacteria</taxon>
        <taxon>Pseudomonadati</taxon>
        <taxon>Pseudomonadota</taxon>
        <taxon>Gammaproteobacteria</taxon>
        <taxon>Alteromonadales</taxon>
        <taxon>Alteromonadaceae</taxon>
        <taxon>Brumicola</taxon>
    </lineage>
</organism>
<keyword evidence="3" id="KW-0645">Protease</keyword>
<feature type="domain" description="PA" evidence="1">
    <location>
        <begin position="151"/>
        <end position="224"/>
    </location>
</feature>
<evidence type="ECO:0000259" key="1">
    <source>
        <dbReference type="Pfam" id="PF02225"/>
    </source>
</evidence>
<name>G4QET8_GLANF</name>
<protein>
    <submittedName>
        <fullName evidence="3">Putative aminopeptidase</fullName>
    </submittedName>
</protein>
<dbReference type="GO" id="GO:0008235">
    <property type="term" value="F:metalloexopeptidase activity"/>
    <property type="evidence" value="ECO:0007669"/>
    <property type="project" value="InterPro"/>
</dbReference>
<evidence type="ECO:0000313" key="3">
    <source>
        <dbReference type="EMBL" id="AEP28201.1"/>
    </source>
</evidence>
<dbReference type="GO" id="GO:0004177">
    <property type="term" value="F:aminopeptidase activity"/>
    <property type="evidence" value="ECO:0007669"/>
    <property type="project" value="UniProtKB-KW"/>
</dbReference>
<dbReference type="STRING" id="1085623.GNIT_0046"/>
<dbReference type="Proteomes" id="UP000009282">
    <property type="component" value="Chromosome"/>
</dbReference>
<dbReference type="eggNOG" id="COG2234">
    <property type="taxonomic scope" value="Bacteria"/>
</dbReference>
<dbReference type="PROSITE" id="PS51257">
    <property type="entry name" value="PROKAR_LIPOPROTEIN"/>
    <property type="match status" value="1"/>
</dbReference>
<dbReference type="PANTHER" id="PTHR12147:SF26">
    <property type="entry name" value="PEPTIDASE M28 DOMAIN-CONTAINING PROTEIN"/>
    <property type="match status" value="1"/>
</dbReference>
<dbReference type="InterPro" id="IPR045175">
    <property type="entry name" value="M28_fam"/>
</dbReference>
<keyword evidence="3" id="KW-0378">Hydrolase</keyword>
<dbReference type="Gene3D" id="3.50.30.30">
    <property type="match status" value="1"/>
</dbReference>
<dbReference type="Pfam" id="PF02225">
    <property type="entry name" value="PA"/>
    <property type="match status" value="1"/>
</dbReference>